<keyword evidence="2" id="KW-0472">Membrane</keyword>
<evidence type="ECO:0000256" key="1">
    <source>
        <dbReference type="SAM" id="MobiDB-lite"/>
    </source>
</evidence>
<name>A0ABP1FPX3_9CHLO</name>
<organism evidence="3 4">
    <name type="scientific">Coccomyxa viridis</name>
    <dbReference type="NCBI Taxonomy" id="1274662"/>
    <lineage>
        <taxon>Eukaryota</taxon>
        <taxon>Viridiplantae</taxon>
        <taxon>Chlorophyta</taxon>
        <taxon>core chlorophytes</taxon>
        <taxon>Trebouxiophyceae</taxon>
        <taxon>Trebouxiophyceae incertae sedis</taxon>
        <taxon>Coccomyxaceae</taxon>
        <taxon>Coccomyxa</taxon>
    </lineage>
</organism>
<evidence type="ECO:0000256" key="2">
    <source>
        <dbReference type="SAM" id="Phobius"/>
    </source>
</evidence>
<keyword evidence="2" id="KW-0812">Transmembrane</keyword>
<accession>A0ABP1FPX3</accession>
<reference evidence="3 4" key="1">
    <citation type="submission" date="2024-06" db="EMBL/GenBank/DDBJ databases">
        <authorList>
            <person name="Kraege A."/>
            <person name="Thomma B."/>
        </authorList>
    </citation>
    <scope>NUCLEOTIDE SEQUENCE [LARGE SCALE GENOMIC DNA]</scope>
</reference>
<sequence>MHLLLLYALTQHKYEGLAAVSEEVGDGAGQAPASAPPVSVTDVLGNSRATQQPVGVSSPTANQSSSAWALTRPPGVSTNPRSSAWEALISSPIPVPAGASSAALNPASPGALKMDAAPPPAQTMAAGPAVQLADSAALLLPDIAASPIHVVPSPSPLPFGDKDPYGDAAASRGGAMPAQYQPHRATPGISPTPYMPDQAAPAYISRLVVNPPGRTTAPPPTSIQSGNLTAQALNASPSSDAAAPSGDTAALQSAISPPVLPPDQASQENTSSANAASPAEAAAPPPAPPLPVSPPDQASQGSPITSPAPPPSAAGPDSQQAGSVSSGDVPVQPYALPPVTASAQSDQQPLLKVYQDSADHWRKIAIAGIVLVLLLAGAVLACCLCHLIVTRHLEKPAAKLDKNGRYRGMQEFEMPEIKSKSWGMP</sequence>
<feature type="transmembrane region" description="Helical" evidence="2">
    <location>
        <begin position="364"/>
        <end position="389"/>
    </location>
</feature>
<proteinExistence type="predicted"/>
<comment type="caution">
    <text evidence="3">The sequence shown here is derived from an EMBL/GenBank/DDBJ whole genome shotgun (WGS) entry which is preliminary data.</text>
</comment>
<keyword evidence="2" id="KW-1133">Transmembrane helix</keyword>
<keyword evidence="4" id="KW-1185">Reference proteome</keyword>
<feature type="region of interest" description="Disordered" evidence="1">
    <location>
        <begin position="155"/>
        <end position="197"/>
    </location>
</feature>
<feature type="compositionally biased region" description="Low complexity" evidence="1">
    <location>
        <begin position="295"/>
        <end position="305"/>
    </location>
</feature>
<feature type="compositionally biased region" description="Low complexity" evidence="1">
    <location>
        <begin position="271"/>
        <end position="282"/>
    </location>
</feature>
<feature type="compositionally biased region" description="Pro residues" evidence="1">
    <location>
        <begin position="283"/>
        <end position="294"/>
    </location>
</feature>
<feature type="region of interest" description="Disordered" evidence="1">
    <location>
        <begin position="235"/>
        <end position="346"/>
    </location>
</feature>
<dbReference type="EMBL" id="CAXHTA020000006">
    <property type="protein sequence ID" value="CAL5221995.1"/>
    <property type="molecule type" value="Genomic_DNA"/>
</dbReference>
<feature type="compositionally biased region" description="Polar residues" evidence="1">
    <location>
        <begin position="49"/>
        <end position="68"/>
    </location>
</feature>
<evidence type="ECO:0000313" key="3">
    <source>
        <dbReference type="EMBL" id="CAL5221995.1"/>
    </source>
</evidence>
<dbReference type="Proteomes" id="UP001497392">
    <property type="component" value="Unassembled WGS sequence"/>
</dbReference>
<gene>
    <name evidence="3" type="primary">g4283</name>
    <name evidence="3" type="ORF">VP750_LOCUS3654</name>
</gene>
<feature type="region of interest" description="Disordered" evidence="1">
    <location>
        <begin position="49"/>
        <end position="81"/>
    </location>
</feature>
<feature type="compositionally biased region" description="Low complexity" evidence="1">
    <location>
        <begin position="235"/>
        <end position="250"/>
    </location>
</feature>
<evidence type="ECO:0000313" key="4">
    <source>
        <dbReference type="Proteomes" id="UP001497392"/>
    </source>
</evidence>
<protein>
    <submittedName>
        <fullName evidence="3">G4283 protein</fullName>
    </submittedName>
</protein>